<dbReference type="FunFam" id="3.40.50.2000:FF:000040">
    <property type="entry name" value="UDP-glycosyltransferase 76C1"/>
    <property type="match status" value="1"/>
</dbReference>
<proteinExistence type="inferred from homology"/>
<organism evidence="5 6">
    <name type="scientific">Cuscuta australis</name>
    <dbReference type="NCBI Taxonomy" id="267555"/>
    <lineage>
        <taxon>Eukaryota</taxon>
        <taxon>Viridiplantae</taxon>
        <taxon>Streptophyta</taxon>
        <taxon>Embryophyta</taxon>
        <taxon>Tracheophyta</taxon>
        <taxon>Spermatophyta</taxon>
        <taxon>Magnoliopsida</taxon>
        <taxon>eudicotyledons</taxon>
        <taxon>Gunneridae</taxon>
        <taxon>Pentapetalae</taxon>
        <taxon>asterids</taxon>
        <taxon>lamiids</taxon>
        <taxon>Solanales</taxon>
        <taxon>Convolvulaceae</taxon>
        <taxon>Cuscuteae</taxon>
        <taxon>Cuscuta</taxon>
        <taxon>Cuscuta subgen. Grammica</taxon>
        <taxon>Cuscuta sect. Cleistogrammica</taxon>
    </lineage>
</organism>
<dbReference type="GO" id="GO:0080043">
    <property type="term" value="F:quercetin 3-O-glucosyltransferase activity"/>
    <property type="evidence" value="ECO:0007669"/>
    <property type="project" value="TreeGrafter"/>
</dbReference>
<dbReference type="Pfam" id="PF00201">
    <property type="entry name" value="UDPGT"/>
    <property type="match status" value="1"/>
</dbReference>
<keyword evidence="2 3" id="KW-0808">Transferase</keyword>
<accession>A0A328EDX7</accession>
<dbReference type="CDD" id="cd03784">
    <property type="entry name" value="GT1_Gtf-like"/>
    <property type="match status" value="1"/>
</dbReference>
<dbReference type="SUPFAM" id="SSF53756">
    <property type="entry name" value="UDP-Glycosyltransferase/glycogen phosphorylase"/>
    <property type="match status" value="1"/>
</dbReference>
<dbReference type="GO" id="GO:0080044">
    <property type="term" value="F:quercetin 7-O-glucosyltransferase activity"/>
    <property type="evidence" value="ECO:0007669"/>
    <property type="project" value="TreeGrafter"/>
</dbReference>
<name>A0A328EDX7_9ASTE</name>
<dbReference type="InterPro" id="IPR002213">
    <property type="entry name" value="UDP_glucos_trans"/>
</dbReference>
<dbReference type="PANTHER" id="PTHR11926">
    <property type="entry name" value="GLUCOSYL/GLUCURONOSYL TRANSFERASES"/>
    <property type="match status" value="1"/>
</dbReference>
<dbReference type="Gene3D" id="3.40.50.2000">
    <property type="entry name" value="Glycogen Phosphorylase B"/>
    <property type="match status" value="2"/>
</dbReference>
<protein>
    <recommendedName>
        <fullName evidence="4">Glycosyltransferase</fullName>
        <ecNumber evidence="4">2.4.1.-</ecNumber>
    </recommendedName>
</protein>
<keyword evidence="3" id="KW-0328">Glycosyltransferase</keyword>
<sequence length="504" mass="55721">MGLYTISIFPSSSPSENTGCCIPLDNFVSQVEAVAAARKTGRMDYSGHVIIYPLPLQGHVNSMLKFAQLLDLSGLHVTFLVTAAVDSRLRAHTDVDSGSRFSRRFRLQTFPAGIYDGDTQSKGGIKELVDSIEKIGKPFLREFLTQTSDSWPPFTCFVSDLPLAVAAEVCAVAAANLPVYYFRTASAASFWVYFSLPDLIEAGELPTEENGMDSPITKVKGMEGFLRARDLPRFFGEDVVTSVLSPETRGAVQARAVILNTFEDLEGPVLSQIRTKCPNVFSIGPIHAHLKARLASKPTSSNSLWQEDQTCLAWLDSQEPKSVIYVSFGSIAVITKHQLVEFMYGLVNSDQKFLWVVKSGEYSLPPELDEGVRTNGYMVNWAPQEAVLDHPAIGGFFTHSGWNSTLESIVAGVPMICWPFMADQQTNSRFVGEVWKLGLDMKDVCDRVIVENVIRDVMVRRKGEFLERAQKMAKLAKEAVIEGGSSHSNFELLVQDICSLRKPL</sequence>
<comment type="caution">
    <text evidence="5">The sequence shown here is derived from an EMBL/GenBank/DDBJ whole genome shotgun (WGS) entry which is preliminary data.</text>
</comment>
<reference evidence="5 6" key="1">
    <citation type="submission" date="2018-06" db="EMBL/GenBank/DDBJ databases">
        <title>The Genome of Cuscuta australis (Dodder) Provides Insight into the Evolution of Plant Parasitism.</title>
        <authorList>
            <person name="Liu H."/>
        </authorList>
    </citation>
    <scope>NUCLEOTIDE SEQUENCE [LARGE SCALE GENOMIC DNA]</scope>
    <source>
        <strain evidence="6">cv. Yunnan</strain>
        <tissue evidence="5">Vines</tissue>
    </source>
</reference>
<gene>
    <name evidence="5" type="ORF">DM860_013584</name>
</gene>
<dbReference type="EMBL" id="NQVE01000005">
    <property type="protein sequence ID" value="RAL54888.1"/>
    <property type="molecule type" value="Genomic_DNA"/>
</dbReference>
<evidence type="ECO:0000313" key="5">
    <source>
        <dbReference type="EMBL" id="RAL54888.1"/>
    </source>
</evidence>
<keyword evidence="6" id="KW-1185">Reference proteome</keyword>
<dbReference type="EC" id="2.4.1.-" evidence="4"/>
<evidence type="ECO:0000256" key="2">
    <source>
        <dbReference type="ARBA" id="ARBA00022679"/>
    </source>
</evidence>
<dbReference type="InterPro" id="IPR035595">
    <property type="entry name" value="UDP_glycos_trans_CS"/>
</dbReference>
<evidence type="ECO:0000256" key="4">
    <source>
        <dbReference type="RuleBase" id="RU362057"/>
    </source>
</evidence>
<comment type="similarity">
    <text evidence="1 3">Belongs to the UDP-glycosyltransferase family.</text>
</comment>
<evidence type="ECO:0000256" key="3">
    <source>
        <dbReference type="RuleBase" id="RU003718"/>
    </source>
</evidence>
<dbReference type="PROSITE" id="PS00375">
    <property type="entry name" value="UDPGT"/>
    <property type="match status" value="1"/>
</dbReference>
<dbReference type="PANTHER" id="PTHR11926:SF1392">
    <property type="entry name" value="GLYCOSYLTRANSFERASE"/>
    <property type="match status" value="1"/>
</dbReference>
<evidence type="ECO:0000313" key="6">
    <source>
        <dbReference type="Proteomes" id="UP000249390"/>
    </source>
</evidence>
<evidence type="ECO:0000256" key="1">
    <source>
        <dbReference type="ARBA" id="ARBA00009995"/>
    </source>
</evidence>
<dbReference type="Proteomes" id="UP000249390">
    <property type="component" value="Unassembled WGS sequence"/>
</dbReference>
<dbReference type="AlphaFoldDB" id="A0A328EDX7"/>